<feature type="region of interest" description="Disordered" evidence="3">
    <location>
        <begin position="76"/>
        <end position="109"/>
    </location>
</feature>
<keyword evidence="4" id="KW-0472">Membrane</keyword>
<feature type="domain" description="SHSP" evidence="5">
    <location>
        <begin position="1"/>
        <end position="84"/>
    </location>
</feature>
<dbReference type="InterPro" id="IPR008978">
    <property type="entry name" value="HSP20-like_chaperone"/>
</dbReference>
<protein>
    <recommendedName>
        <fullName evidence="5">SHSP domain-containing protein</fullName>
    </recommendedName>
</protein>
<organism evidence="6 7">
    <name type="scientific">Perilla frutescens var. hirtella</name>
    <name type="common">Perilla citriodora</name>
    <name type="synonym">Perilla setoyensis</name>
    <dbReference type="NCBI Taxonomy" id="608512"/>
    <lineage>
        <taxon>Eukaryota</taxon>
        <taxon>Viridiplantae</taxon>
        <taxon>Streptophyta</taxon>
        <taxon>Embryophyta</taxon>
        <taxon>Tracheophyta</taxon>
        <taxon>Spermatophyta</taxon>
        <taxon>Magnoliopsida</taxon>
        <taxon>eudicotyledons</taxon>
        <taxon>Gunneridae</taxon>
        <taxon>Pentapetalae</taxon>
        <taxon>asterids</taxon>
        <taxon>lamiids</taxon>
        <taxon>Lamiales</taxon>
        <taxon>Lamiaceae</taxon>
        <taxon>Nepetoideae</taxon>
        <taxon>Elsholtzieae</taxon>
        <taxon>Perilla</taxon>
    </lineage>
</organism>
<evidence type="ECO:0000259" key="5">
    <source>
        <dbReference type="PROSITE" id="PS01031"/>
    </source>
</evidence>
<dbReference type="Pfam" id="PF00011">
    <property type="entry name" value="HSP20"/>
    <property type="match status" value="1"/>
</dbReference>
<dbReference type="Gene3D" id="2.60.40.790">
    <property type="match status" value="1"/>
</dbReference>
<keyword evidence="4" id="KW-1133">Transmembrane helix</keyword>
<feature type="transmembrane region" description="Helical" evidence="4">
    <location>
        <begin position="148"/>
        <end position="167"/>
    </location>
</feature>
<keyword evidence="4" id="KW-0812">Transmembrane</keyword>
<name>A0AAD4IQN4_PERFH</name>
<evidence type="ECO:0000313" key="7">
    <source>
        <dbReference type="Proteomes" id="UP001190926"/>
    </source>
</evidence>
<evidence type="ECO:0000313" key="6">
    <source>
        <dbReference type="EMBL" id="KAH6757043.1"/>
    </source>
</evidence>
<comment type="similarity">
    <text evidence="1 2">Belongs to the small heat shock protein (HSP20) family.</text>
</comment>
<dbReference type="InterPro" id="IPR002068">
    <property type="entry name" value="A-crystallin/Hsp20_dom"/>
</dbReference>
<evidence type="ECO:0000256" key="2">
    <source>
        <dbReference type="RuleBase" id="RU003616"/>
    </source>
</evidence>
<dbReference type="EMBL" id="SDAM02029498">
    <property type="protein sequence ID" value="KAH6757043.1"/>
    <property type="molecule type" value="Genomic_DNA"/>
</dbReference>
<gene>
    <name evidence="6" type="ORF">C2S53_018737</name>
</gene>
<comment type="caution">
    <text evidence="6">The sequence shown here is derived from an EMBL/GenBank/DDBJ whole genome shotgun (WGS) entry which is preliminary data.</text>
</comment>
<evidence type="ECO:0000256" key="1">
    <source>
        <dbReference type="PROSITE-ProRule" id="PRU00285"/>
    </source>
</evidence>
<keyword evidence="7" id="KW-1185">Reference proteome</keyword>
<dbReference type="AlphaFoldDB" id="A0AAD4IQN4"/>
<evidence type="ECO:0000256" key="3">
    <source>
        <dbReference type="SAM" id="MobiDB-lite"/>
    </source>
</evidence>
<sequence>MASDVQGFKKGEVRIRAHNLDHVIVSGERQADDSTILHFEQSYKVPEGCNVQETSAILEEETYYVIIPKKLNSKKENSISTSVQGDDLVQDRVSDGVDNTNNDDYSQDLEGMTEKYDEEKLHRTSSGDESSDSSFLDKLSKKLKKKRCLVLTAFLAFTLGVLVSHRYQSTPQVERSQ</sequence>
<dbReference type="Proteomes" id="UP001190926">
    <property type="component" value="Unassembled WGS sequence"/>
</dbReference>
<proteinExistence type="inferred from homology"/>
<dbReference type="CDD" id="cd06464">
    <property type="entry name" value="ACD_sHsps-like"/>
    <property type="match status" value="1"/>
</dbReference>
<evidence type="ECO:0000256" key="4">
    <source>
        <dbReference type="SAM" id="Phobius"/>
    </source>
</evidence>
<dbReference type="SUPFAM" id="SSF49764">
    <property type="entry name" value="HSP20-like chaperones"/>
    <property type="match status" value="1"/>
</dbReference>
<accession>A0AAD4IQN4</accession>
<dbReference type="PROSITE" id="PS01031">
    <property type="entry name" value="SHSP"/>
    <property type="match status" value="1"/>
</dbReference>
<reference evidence="6 7" key="1">
    <citation type="journal article" date="2021" name="Nat. Commun.">
        <title>Incipient diploidization of the medicinal plant Perilla within 10,000 years.</title>
        <authorList>
            <person name="Zhang Y."/>
            <person name="Shen Q."/>
            <person name="Leng L."/>
            <person name="Zhang D."/>
            <person name="Chen S."/>
            <person name="Shi Y."/>
            <person name="Ning Z."/>
            <person name="Chen S."/>
        </authorList>
    </citation>
    <scope>NUCLEOTIDE SEQUENCE [LARGE SCALE GENOMIC DNA]</scope>
    <source>
        <strain evidence="7">cv. PC099</strain>
    </source>
</reference>